<dbReference type="GO" id="GO:0046983">
    <property type="term" value="F:protein dimerization activity"/>
    <property type="evidence" value="ECO:0007669"/>
    <property type="project" value="InterPro"/>
</dbReference>
<keyword evidence="6" id="KW-0175">Coiled coil</keyword>
<dbReference type="EMBL" id="JANEYG010000132">
    <property type="protein sequence ID" value="KAJ8912360.1"/>
    <property type="molecule type" value="Genomic_DNA"/>
</dbReference>
<dbReference type="AlphaFoldDB" id="A0AAV8VDU3"/>
<accession>A0AAV8VDU3</accession>
<evidence type="ECO:0000256" key="4">
    <source>
        <dbReference type="ARBA" id="ARBA00022833"/>
    </source>
</evidence>
<feature type="region of interest" description="Disordered" evidence="7">
    <location>
        <begin position="1"/>
        <end position="22"/>
    </location>
</feature>
<keyword evidence="4" id="KW-0862">Zinc</keyword>
<evidence type="ECO:0000313" key="10">
    <source>
        <dbReference type="Proteomes" id="UP001159042"/>
    </source>
</evidence>
<keyword evidence="3" id="KW-0863">Zinc-finger</keyword>
<feature type="compositionally biased region" description="Low complexity" evidence="7">
    <location>
        <begin position="1"/>
        <end position="15"/>
    </location>
</feature>
<dbReference type="SUPFAM" id="SSF53098">
    <property type="entry name" value="Ribonuclease H-like"/>
    <property type="match status" value="1"/>
</dbReference>
<evidence type="ECO:0000256" key="6">
    <source>
        <dbReference type="SAM" id="Coils"/>
    </source>
</evidence>
<comment type="caution">
    <text evidence="9">The sequence shown here is derived from an EMBL/GenBank/DDBJ whole genome shotgun (WGS) entry which is preliminary data.</text>
</comment>
<evidence type="ECO:0000256" key="3">
    <source>
        <dbReference type="ARBA" id="ARBA00022771"/>
    </source>
</evidence>
<evidence type="ECO:0000256" key="7">
    <source>
        <dbReference type="SAM" id="MobiDB-lite"/>
    </source>
</evidence>
<organism evidence="9 10">
    <name type="scientific">Exocentrus adspersus</name>
    <dbReference type="NCBI Taxonomy" id="1586481"/>
    <lineage>
        <taxon>Eukaryota</taxon>
        <taxon>Metazoa</taxon>
        <taxon>Ecdysozoa</taxon>
        <taxon>Arthropoda</taxon>
        <taxon>Hexapoda</taxon>
        <taxon>Insecta</taxon>
        <taxon>Pterygota</taxon>
        <taxon>Neoptera</taxon>
        <taxon>Endopterygota</taxon>
        <taxon>Coleoptera</taxon>
        <taxon>Polyphaga</taxon>
        <taxon>Cucujiformia</taxon>
        <taxon>Chrysomeloidea</taxon>
        <taxon>Cerambycidae</taxon>
        <taxon>Lamiinae</taxon>
        <taxon>Acanthocinini</taxon>
        <taxon>Exocentrus</taxon>
    </lineage>
</organism>
<keyword evidence="10" id="KW-1185">Reference proteome</keyword>
<proteinExistence type="predicted"/>
<dbReference type="InterPro" id="IPR008906">
    <property type="entry name" value="HATC_C_dom"/>
</dbReference>
<feature type="coiled-coil region" evidence="6">
    <location>
        <begin position="536"/>
        <end position="575"/>
    </location>
</feature>
<keyword evidence="2" id="KW-0479">Metal-binding</keyword>
<evidence type="ECO:0000259" key="8">
    <source>
        <dbReference type="Pfam" id="PF05699"/>
    </source>
</evidence>
<feature type="domain" description="HAT C-terminal dimerisation" evidence="8">
    <location>
        <begin position="286"/>
        <end position="362"/>
    </location>
</feature>
<dbReference type="PANTHER" id="PTHR46481">
    <property type="entry name" value="ZINC FINGER BED DOMAIN-CONTAINING PROTEIN 4"/>
    <property type="match status" value="1"/>
</dbReference>
<feature type="compositionally biased region" description="Basic and acidic residues" evidence="7">
    <location>
        <begin position="387"/>
        <end position="402"/>
    </location>
</feature>
<evidence type="ECO:0000313" key="9">
    <source>
        <dbReference type="EMBL" id="KAJ8912360.1"/>
    </source>
</evidence>
<dbReference type="GO" id="GO:0005634">
    <property type="term" value="C:nucleus"/>
    <property type="evidence" value="ECO:0007669"/>
    <property type="project" value="UniProtKB-SubCell"/>
</dbReference>
<dbReference type="PANTHER" id="PTHR46481:SF10">
    <property type="entry name" value="ZINC FINGER BED DOMAIN-CONTAINING PROTEIN 39"/>
    <property type="match status" value="1"/>
</dbReference>
<feature type="region of interest" description="Disordered" evidence="7">
    <location>
        <begin position="440"/>
        <end position="506"/>
    </location>
</feature>
<feature type="compositionally biased region" description="Basic and acidic residues" evidence="7">
    <location>
        <begin position="463"/>
        <end position="473"/>
    </location>
</feature>
<sequence>KLPSSASESESYSNSCNKGSTTTTCSLPSTAVAKFADFMKKTDNEKLHGLLARAVYSSNAPLSITENRHWQEFFKVLRPSFKLPNRKQLGGALLSLKLPVKTRWGSILHCLESLYEAKYILQALVVTEEVQNNLINIDRNIKKYILDEEIFWVQVQKVKEILIPIVKHFTLLESDMPYLSLVIQAFKELHLVFNNLVLHLPIAKKEKENMFTILNKRKTMWINNIHYATNILDPKFRGRDLTNDEYLSGVEFIENFLKNESSISAEDVTSTVKEISDYMCSKGSYSKNFLWNAVNNVDSLTWWQGYCLKTNLAKPGIAILSMPPTSAATERSFSSYSLVHTAKRNRLTVEKAGLLTYVHHNLKLLSDNENEKNNNIYSCTLLEGEGDHKNETERTKPKKTEKVAGSSTATPLSTVRRNNSSYTNKAVSADIDIDELLDDEEEDESIHDQSSESSDNGIMDLESDWHSANERSVSHSQNGPTVVSDTPKATPTPKRKTLSSPSSSLTNAKKIHLSKISSRFTERKNFKDKADNKILLKKLRILNIEEKIKLKELEMKEVEAQYQKQKNEMEHQYIKSRHALQLKVLEEQLRS</sequence>
<name>A0AAV8VDU3_9CUCU</name>
<gene>
    <name evidence="9" type="ORF">NQ315_014727</name>
</gene>
<feature type="region of interest" description="Disordered" evidence="7">
    <location>
        <begin position="387"/>
        <end position="421"/>
    </location>
</feature>
<reference evidence="9 10" key="1">
    <citation type="journal article" date="2023" name="Insect Mol. Biol.">
        <title>Genome sequencing provides insights into the evolution of gene families encoding plant cell wall-degrading enzymes in longhorned beetles.</title>
        <authorList>
            <person name="Shin N.R."/>
            <person name="Okamura Y."/>
            <person name="Kirsch R."/>
            <person name="Pauchet Y."/>
        </authorList>
    </citation>
    <scope>NUCLEOTIDE SEQUENCE [LARGE SCALE GENOMIC DNA]</scope>
    <source>
        <strain evidence="9">EAD_L_NR</strain>
    </source>
</reference>
<dbReference type="GO" id="GO:0008270">
    <property type="term" value="F:zinc ion binding"/>
    <property type="evidence" value="ECO:0007669"/>
    <property type="project" value="UniProtKB-KW"/>
</dbReference>
<comment type="subcellular location">
    <subcellularLocation>
        <location evidence="1">Nucleus</location>
    </subcellularLocation>
</comment>
<evidence type="ECO:0000256" key="2">
    <source>
        <dbReference type="ARBA" id="ARBA00022723"/>
    </source>
</evidence>
<evidence type="ECO:0000256" key="5">
    <source>
        <dbReference type="ARBA" id="ARBA00023242"/>
    </source>
</evidence>
<dbReference type="Pfam" id="PF05699">
    <property type="entry name" value="Dimer_Tnp_hAT"/>
    <property type="match status" value="1"/>
</dbReference>
<protein>
    <recommendedName>
        <fullName evidence="8">HAT C-terminal dimerisation domain-containing protein</fullName>
    </recommendedName>
</protein>
<dbReference type="InterPro" id="IPR012337">
    <property type="entry name" value="RNaseH-like_sf"/>
</dbReference>
<feature type="compositionally biased region" description="Polar residues" evidence="7">
    <location>
        <begin position="474"/>
        <end position="484"/>
    </location>
</feature>
<evidence type="ECO:0000256" key="1">
    <source>
        <dbReference type="ARBA" id="ARBA00004123"/>
    </source>
</evidence>
<keyword evidence="5" id="KW-0539">Nucleus</keyword>
<dbReference type="InterPro" id="IPR052035">
    <property type="entry name" value="ZnF_BED_domain_contain"/>
</dbReference>
<feature type="compositionally biased region" description="Polar residues" evidence="7">
    <location>
        <begin position="405"/>
        <end position="421"/>
    </location>
</feature>
<dbReference type="Proteomes" id="UP001159042">
    <property type="component" value="Unassembled WGS sequence"/>
</dbReference>
<feature type="non-terminal residue" evidence="9">
    <location>
        <position position="1"/>
    </location>
</feature>